<dbReference type="HOGENOM" id="CLU_1885568_0_0_1"/>
<evidence type="ECO:0000313" key="1">
    <source>
        <dbReference type="EMBL" id="EFW16141.1"/>
    </source>
</evidence>
<organism evidence="2">
    <name type="scientific">Coccidioides posadasii (strain RMSCC 757 / Silveira)</name>
    <name type="common">Valley fever fungus</name>
    <dbReference type="NCBI Taxonomy" id="443226"/>
    <lineage>
        <taxon>Eukaryota</taxon>
        <taxon>Fungi</taxon>
        <taxon>Dikarya</taxon>
        <taxon>Ascomycota</taxon>
        <taxon>Pezizomycotina</taxon>
        <taxon>Eurotiomycetes</taxon>
        <taxon>Eurotiomycetidae</taxon>
        <taxon>Onygenales</taxon>
        <taxon>Onygenaceae</taxon>
        <taxon>Coccidioides</taxon>
    </lineage>
</organism>
<sequence>MACVFAAINPQQVPSPKVVKRQTGLRRMEFKYDQGVYIKLPIKKGFRRVQTASEKYSAFDKSSTGKTWSDYNGQIPGLLDNAVLQNLGEATNLVSVPSPFICMRRQSAGIGGAGSSRSPTHPIFTSRLCNHAILL</sequence>
<accession>E9DBI9</accession>
<dbReference type="Proteomes" id="UP000002497">
    <property type="component" value="Unassembled WGS sequence"/>
</dbReference>
<name>E9DBI9_COCPS</name>
<dbReference type="AlphaFoldDB" id="E9DBI9"/>
<proteinExistence type="predicted"/>
<gene>
    <name evidence="1" type="ORF">CPSG_07191</name>
</gene>
<keyword evidence="2" id="KW-1185">Reference proteome</keyword>
<dbReference type="VEuPathDB" id="FungiDB:CPSG_07191"/>
<reference evidence="2" key="1">
    <citation type="journal article" date="2010" name="Genome Res.">
        <title>Population genomic sequencing of Coccidioides fungi reveals recent hybridization and transposon control.</title>
        <authorList>
            <person name="Neafsey D.E."/>
            <person name="Barker B.M."/>
            <person name="Sharpton T.J."/>
            <person name="Stajich J.E."/>
            <person name="Park D.J."/>
            <person name="Whiston E."/>
            <person name="Hung C.-Y."/>
            <person name="McMahan C."/>
            <person name="White J."/>
            <person name="Sykes S."/>
            <person name="Heiman D."/>
            <person name="Young S."/>
            <person name="Zeng Q."/>
            <person name="Abouelleil A."/>
            <person name="Aftuck L."/>
            <person name="Bessette D."/>
            <person name="Brown A."/>
            <person name="FitzGerald M."/>
            <person name="Lui A."/>
            <person name="Macdonald J.P."/>
            <person name="Priest M."/>
            <person name="Orbach M.J."/>
            <person name="Galgiani J.N."/>
            <person name="Kirkland T.N."/>
            <person name="Cole G.T."/>
            <person name="Birren B.W."/>
            <person name="Henn M.R."/>
            <person name="Taylor J.W."/>
            <person name="Rounsley S.D."/>
        </authorList>
    </citation>
    <scope>NUCLEOTIDE SEQUENCE [LARGE SCALE GENOMIC DNA]</scope>
    <source>
        <strain evidence="2">RMSCC 757 / Silveira</strain>
    </source>
</reference>
<dbReference type="EMBL" id="GL636498">
    <property type="protein sequence ID" value="EFW16141.1"/>
    <property type="molecule type" value="Genomic_DNA"/>
</dbReference>
<protein>
    <submittedName>
        <fullName evidence="1">Predicted protein</fullName>
    </submittedName>
</protein>
<evidence type="ECO:0000313" key="2">
    <source>
        <dbReference type="Proteomes" id="UP000002497"/>
    </source>
</evidence>
<reference evidence="2" key="2">
    <citation type="submission" date="2010-03" db="EMBL/GenBank/DDBJ databases">
        <title>The genome sequence of Coccidioides posadasii strain Silveira.</title>
        <authorList>
            <consortium name="The Broad Institute Genome Sequencing Center for Infectious Disease"/>
            <person name="Neafsey D."/>
            <person name="Orbach M."/>
            <person name="Henn M.R."/>
            <person name="Cole G.T."/>
            <person name="Galgiani J."/>
            <person name="Gardner M.J."/>
            <person name="Kirkland T.N."/>
            <person name="Taylor J.W."/>
            <person name="Young S.K."/>
            <person name="Zeng Q."/>
            <person name="Koehrsen M."/>
            <person name="Alvarado L."/>
            <person name="Berlin A."/>
            <person name="Borenstein D."/>
            <person name="Chapman S.B."/>
            <person name="Chen Z."/>
            <person name="Engels R."/>
            <person name="Freedman E."/>
            <person name="Gellesch M."/>
            <person name="Goldberg J."/>
            <person name="Griggs A."/>
            <person name="Gujja S."/>
            <person name="Heilman E."/>
            <person name="Heiman D."/>
            <person name="Howarth C."/>
            <person name="Jen D."/>
            <person name="Larson L."/>
            <person name="Mehta T."/>
            <person name="Neiman D."/>
            <person name="Park D."/>
            <person name="Pearson M."/>
            <person name="Richards J."/>
            <person name="Roberts A."/>
            <person name="Saif S."/>
            <person name="Shea T."/>
            <person name="Shenoy N."/>
            <person name="Sisk P."/>
            <person name="Stolte C."/>
            <person name="Sykes S."/>
            <person name="Walk T."/>
            <person name="White J."/>
            <person name="Yandava C."/>
            <person name="Haas B."/>
            <person name="Nusbaum C."/>
            <person name="Birren B."/>
        </authorList>
    </citation>
    <scope>NUCLEOTIDE SEQUENCE [LARGE SCALE GENOMIC DNA]</scope>
    <source>
        <strain evidence="2">RMSCC 757 / Silveira</strain>
    </source>
</reference>